<dbReference type="PANTHER" id="PTHR45586">
    <property type="entry name" value="TPR REPEAT-CONTAINING PROTEIN PA4667"/>
    <property type="match status" value="1"/>
</dbReference>
<dbReference type="InterPro" id="IPR051012">
    <property type="entry name" value="CellSynth/LPSAsmb/PSIAsmb"/>
</dbReference>
<protein>
    <submittedName>
        <fullName evidence="4">Tetratricopeptide repeat protein</fullName>
    </submittedName>
</protein>
<feature type="repeat" description="TPR" evidence="3">
    <location>
        <begin position="195"/>
        <end position="228"/>
    </location>
</feature>
<dbReference type="Pfam" id="PF13181">
    <property type="entry name" value="TPR_8"/>
    <property type="match status" value="1"/>
</dbReference>
<dbReference type="Gene3D" id="1.25.40.10">
    <property type="entry name" value="Tetratricopeptide repeat domain"/>
    <property type="match status" value="1"/>
</dbReference>
<evidence type="ECO:0000256" key="1">
    <source>
        <dbReference type="ARBA" id="ARBA00022737"/>
    </source>
</evidence>
<reference evidence="4" key="1">
    <citation type="journal article" date="2020" name="mSystems">
        <title>Genome- and Community-Level Interaction Insights into Carbon Utilization and Element Cycling Functions of Hydrothermarchaeota in Hydrothermal Sediment.</title>
        <authorList>
            <person name="Zhou Z."/>
            <person name="Liu Y."/>
            <person name="Xu W."/>
            <person name="Pan J."/>
            <person name="Luo Z.H."/>
            <person name="Li M."/>
        </authorList>
    </citation>
    <scope>NUCLEOTIDE SEQUENCE [LARGE SCALE GENOMIC DNA]</scope>
    <source>
        <strain evidence="4">SpSt-381</strain>
    </source>
</reference>
<evidence type="ECO:0000313" key="4">
    <source>
        <dbReference type="EMBL" id="HGZ42652.1"/>
    </source>
</evidence>
<gene>
    <name evidence="4" type="ORF">ENR23_04360</name>
</gene>
<dbReference type="Pfam" id="PF14559">
    <property type="entry name" value="TPR_19"/>
    <property type="match status" value="1"/>
</dbReference>
<organism evidence="4">
    <name type="scientific">Eiseniibacteriota bacterium</name>
    <dbReference type="NCBI Taxonomy" id="2212470"/>
    <lineage>
        <taxon>Bacteria</taxon>
        <taxon>Candidatus Eiseniibacteriota</taxon>
    </lineage>
</organism>
<dbReference type="SMART" id="SM00028">
    <property type="entry name" value="TPR"/>
    <property type="match status" value="7"/>
</dbReference>
<name>A0A832MJB1_UNCEI</name>
<evidence type="ECO:0000256" key="3">
    <source>
        <dbReference type="PROSITE-ProRule" id="PRU00339"/>
    </source>
</evidence>
<keyword evidence="1" id="KW-0677">Repeat</keyword>
<sequence length="434" mass="46445">MCSAPAPAAALRSREARPRNRVHRILPALLLIAAAALAAPRGAPRAAEDPPAGPSLLVPAVPDSAIVEPEPAPLLVPGRVNLADTSGSPRLRARQFLELARYWEENGQALSAVNAYRTALRYDSSHAGVARRIGELLVGLGRDADAVDAFLLELRRHPGDAGALRELGLALARLGEHDEARRHLALLVARAPRDDEAWAALGSAHLAAGRADDARRAFEEALALPPERAAEHVGLGLALARLGRAGEARERLRRAARLAPRDAAPWLNLGNLEREANRLDAALAAYREAARRDTALAEAAQGEARTLAAMKRMREAGAAYRRWVALAPLDLGARLESVTHFIAEGRPDAALEIARDALRRDETSPDAHLLHGVALEATGRTREALAALRAAEARFRTDAGRQRARQLIAALRAGAPDSLRPLFEADSLKHAGGR</sequence>
<feature type="repeat" description="TPR" evidence="3">
    <location>
        <begin position="229"/>
        <end position="262"/>
    </location>
</feature>
<evidence type="ECO:0000256" key="2">
    <source>
        <dbReference type="ARBA" id="ARBA00022803"/>
    </source>
</evidence>
<dbReference type="SUPFAM" id="SSF48452">
    <property type="entry name" value="TPR-like"/>
    <property type="match status" value="2"/>
</dbReference>
<dbReference type="AlphaFoldDB" id="A0A832MJB1"/>
<dbReference type="PROSITE" id="PS50005">
    <property type="entry name" value="TPR"/>
    <property type="match status" value="2"/>
</dbReference>
<dbReference type="Pfam" id="PF13432">
    <property type="entry name" value="TPR_16"/>
    <property type="match status" value="2"/>
</dbReference>
<dbReference type="PANTHER" id="PTHR45586:SF1">
    <property type="entry name" value="LIPOPOLYSACCHARIDE ASSEMBLY PROTEIN B"/>
    <property type="match status" value="1"/>
</dbReference>
<proteinExistence type="predicted"/>
<dbReference type="EMBL" id="DSQF01000008">
    <property type="protein sequence ID" value="HGZ42652.1"/>
    <property type="molecule type" value="Genomic_DNA"/>
</dbReference>
<accession>A0A832MJB1</accession>
<dbReference type="InterPro" id="IPR011990">
    <property type="entry name" value="TPR-like_helical_dom_sf"/>
</dbReference>
<keyword evidence="2 3" id="KW-0802">TPR repeat</keyword>
<comment type="caution">
    <text evidence="4">The sequence shown here is derived from an EMBL/GenBank/DDBJ whole genome shotgun (WGS) entry which is preliminary data.</text>
</comment>
<dbReference type="InterPro" id="IPR019734">
    <property type="entry name" value="TPR_rpt"/>
</dbReference>